<evidence type="ECO:0000256" key="1">
    <source>
        <dbReference type="ARBA" id="ARBA00022741"/>
    </source>
</evidence>
<dbReference type="VEuPathDB" id="FungiDB:BTJ68_02614"/>
<accession>A0A3M7HVM4</accession>
<dbReference type="Proteomes" id="UP000281468">
    <property type="component" value="Unassembled WGS sequence"/>
</dbReference>
<dbReference type="GO" id="GO:1990133">
    <property type="term" value="C:molybdopterin adenylyltransferase complex"/>
    <property type="evidence" value="ECO:0007669"/>
    <property type="project" value="TreeGrafter"/>
</dbReference>
<evidence type="ECO:0008006" key="4">
    <source>
        <dbReference type="Google" id="ProtNLM"/>
    </source>
</evidence>
<evidence type="ECO:0000313" key="3">
    <source>
        <dbReference type="Proteomes" id="UP000281468"/>
    </source>
</evidence>
<dbReference type="PANTHER" id="PTHR33359:SF1">
    <property type="entry name" value="MOLYBDOPTERIN SYNTHASE SULFUR CARRIER SUBUNIT"/>
    <property type="match status" value="1"/>
</dbReference>
<reference evidence="2 3" key="1">
    <citation type="journal article" date="2018" name="BMC Genomics">
        <title>Genomic evidence for intraspecific hybridization in a clonal and extremely halotolerant yeast.</title>
        <authorList>
            <person name="Gostincar C."/>
            <person name="Stajich J.E."/>
            <person name="Zupancic J."/>
            <person name="Zalar P."/>
            <person name="Gunde-Cimerman N."/>
        </authorList>
    </citation>
    <scope>NUCLEOTIDE SEQUENCE [LARGE SCALE GENOMIC DNA]</scope>
    <source>
        <strain evidence="2 3">EXF-171</strain>
    </source>
</reference>
<dbReference type="Pfam" id="PF02597">
    <property type="entry name" value="ThiS"/>
    <property type="match status" value="1"/>
</dbReference>
<proteinExistence type="predicted"/>
<dbReference type="Gene3D" id="3.10.20.30">
    <property type="match status" value="1"/>
</dbReference>
<dbReference type="InterPro" id="IPR016155">
    <property type="entry name" value="Mopterin_synth/thiamin_S_b"/>
</dbReference>
<name>A0A3M7HVM4_HORWE</name>
<dbReference type="EMBL" id="QWIQ01000012">
    <property type="protein sequence ID" value="RMZ17317.1"/>
    <property type="molecule type" value="Genomic_DNA"/>
</dbReference>
<keyword evidence="1" id="KW-0547">Nucleotide-binding</keyword>
<comment type="caution">
    <text evidence="2">The sequence shown here is derived from an EMBL/GenBank/DDBJ whole genome shotgun (WGS) entry which is preliminary data.</text>
</comment>
<dbReference type="CDD" id="cd00754">
    <property type="entry name" value="Ubl_MoaD"/>
    <property type="match status" value="1"/>
</dbReference>
<dbReference type="GO" id="GO:0006777">
    <property type="term" value="P:Mo-molybdopterin cofactor biosynthetic process"/>
    <property type="evidence" value="ECO:0007669"/>
    <property type="project" value="InterPro"/>
</dbReference>
<dbReference type="AlphaFoldDB" id="A0A3M7HVM4"/>
<gene>
    <name evidence="2" type="ORF">D0862_00858</name>
</gene>
<protein>
    <recommendedName>
        <fullName evidence="4">Molybdopterin synthase sulfur carrier subunit</fullName>
    </recommendedName>
</protein>
<dbReference type="SUPFAM" id="SSF54285">
    <property type="entry name" value="MoaD/ThiS"/>
    <property type="match status" value="1"/>
</dbReference>
<dbReference type="PANTHER" id="PTHR33359">
    <property type="entry name" value="MOLYBDOPTERIN SYNTHASE SULFUR CARRIER SUBUNIT"/>
    <property type="match status" value="1"/>
</dbReference>
<organism evidence="2 3">
    <name type="scientific">Hortaea werneckii</name>
    <name type="common">Black yeast</name>
    <name type="synonym">Cladosporium werneckii</name>
    <dbReference type="NCBI Taxonomy" id="91943"/>
    <lineage>
        <taxon>Eukaryota</taxon>
        <taxon>Fungi</taxon>
        <taxon>Dikarya</taxon>
        <taxon>Ascomycota</taxon>
        <taxon>Pezizomycotina</taxon>
        <taxon>Dothideomycetes</taxon>
        <taxon>Dothideomycetidae</taxon>
        <taxon>Mycosphaerellales</taxon>
        <taxon>Teratosphaeriaceae</taxon>
        <taxon>Hortaea</taxon>
    </lineage>
</organism>
<dbReference type="InterPro" id="IPR003749">
    <property type="entry name" value="ThiS/MoaD-like"/>
</dbReference>
<sequence>MSAPKAPQGQFTLLYFASATSYTRKQHDFLPAPLPIHELHDKLEKLYPGMVEKVLRSCAVTVNLDYVDLEEEASKGEKGLVIQPGDEVAIIPPKLLQALGGPKQLYSKQDHLLLIQAKVSVANTKV</sequence>
<evidence type="ECO:0000313" key="2">
    <source>
        <dbReference type="EMBL" id="RMZ17317.1"/>
    </source>
</evidence>
<dbReference type="GO" id="GO:0000166">
    <property type="term" value="F:nucleotide binding"/>
    <property type="evidence" value="ECO:0007669"/>
    <property type="project" value="UniProtKB-KW"/>
</dbReference>
<dbReference type="InterPro" id="IPR012675">
    <property type="entry name" value="Beta-grasp_dom_sf"/>
</dbReference>
<dbReference type="InterPro" id="IPR044672">
    <property type="entry name" value="MOCS2A"/>
</dbReference>
<dbReference type="UniPathway" id="UPA00344"/>